<dbReference type="GO" id="GO:0046686">
    <property type="term" value="P:response to cadmium ion"/>
    <property type="evidence" value="ECO:0007669"/>
    <property type="project" value="UniProtKB-KW"/>
</dbReference>
<dbReference type="PRINTS" id="PR00778">
    <property type="entry name" value="HTHARSR"/>
</dbReference>
<evidence type="ECO:0000256" key="2">
    <source>
        <dbReference type="ARBA" id="ARBA00023125"/>
    </source>
</evidence>
<dbReference type="InterPro" id="IPR001845">
    <property type="entry name" value="HTH_ArsR_DNA-bd_dom"/>
</dbReference>
<organism evidence="6 7">
    <name type="scientific">Vagococcus allomyrinae</name>
    <dbReference type="NCBI Taxonomy" id="2794353"/>
    <lineage>
        <taxon>Bacteria</taxon>
        <taxon>Bacillati</taxon>
        <taxon>Bacillota</taxon>
        <taxon>Bacilli</taxon>
        <taxon>Lactobacillales</taxon>
        <taxon>Enterococcaceae</taxon>
        <taxon>Vagococcus</taxon>
    </lineage>
</organism>
<accession>A0A940P8C8</accession>
<dbReference type="NCBIfam" id="NF033788">
    <property type="entry name" value="HTH_metalloreg"/>
    <property type="match status" value="1"/>
</dbReference>
<evidence type="ECO:0000259" key="5">
    <source>
        <dbReference type="PROSITE" id="PS50987"/>
    </source>
</evidence>
<dbReference type="AlphaFoldDB" id="A0A940P8C8"/>
<keyword evidence="4" id="KW-0105">Cadmium resistance</keyword>
<keyword evidence="1" id="KW-0805">Transcription regulation</keyword>
<dbReference type="InterPro" id="IPR018334">
    <property type="entry name" value="ArsR_HTH"/>
</dbReference>
<dbReference type="Proteomes" id="UP000674938">
    <property type="component" value="Unassembled WGS sequence"/>
</dbReference>
<dbReference type="PROSITE" id="PS00846">
    <property type="entry name" value="HTH_ARSR_1"/>
    <property type="match status" value="1"/>
</dbReference>
<keyword evidence="2" id="KW-0238">DNA-binding</keyword>
<protein>
    <submittedName>
        <fullName evidence="6">Helix-turn-helix transcriptional regulator</fullName>
    </submittedName>
</protein>
<dbReference type="InterPro" id="IPR036388">
    <property type="entry name" value="WH-like_DNA-bd_sf"/>
</dbReference>
<keyword evidence="7" id="KW-1185">Reference proteome</keyword>
<dbReference type="InterPro" id="IPR051011">
    <property type="entry name" value="Metal_resp_trans_reg"/>
</dbReference>
<evidence type="ECO:0000256" key="3">
    <source>
        <dbReference type="ARBA" id="ARBA00023163"/>
    </source>
</evidence>
<dbReference type="RefSeq" id="WP_209531385.1">
    <property type="nucleotide sequence ID" value="NZ_JAEEGA010000017.1"/>
</dbReference>
<dbReference type="EMBL" id="JAEEGA010000017">
    <property type="protein sequence ID" value="MBP1043579.1"/>
    <property type="molecule type" value="Genomic_DNA"/>
</dbReference>
<dbReference type="InterPro" id="IPR036390">
    <property type="entry name" value="WH_DNA-bd_sf"/>
</dbReference>
<dbReference type="CDD" id="cd00090">
    <property type="entry name" value="HTH_ARSR"/>
    <property type="match status" value="1"/>
</dbReference>
<dbReference type="InterPro" id="IPR011991">
    <property type="entry name" value="ArsR-like_HTH"/>
</dbReference>
<dbReference type="GO" id="GO:0003700">
    <property type="term" value="F:DNA-binding transcription factor activity"/>
    <property type="evidence" value="ECO:0007669"/>
    <property type="project" value="InterPro"/>
</dbReference>
<dbReference type="GO" id="GO:0003677">
    <property type="term" value="F:DNA binding"/>
    <property type="evidence" value="ECO:0007669"/>
    <property type="project" value="UniProtKB-KW"/>
</dbReference>
<name>A0A940P8C8_9ENTE</name>
<comment type="caution">
    <text evidence="6">The sequence shown here is derived from an EMBL/GenBank/DDBJ whole genome shotgun (WGS) entry which is preliminary data.</text>
</comment>
<keyword evidence="3" id="KW-0804">Transcription</keyword>
<dbReference type="PROSITE" id="PS50987">
    <property type="entry name" value="HTH_ARSR_2"/>
    <property type="match status" value="1"/>
</dbReference>
<evidence type="ECO:0000256" key="1">
    <source>
        <dbReference type="ARBA" id="ARBA00023015"/>
    </source>
</evidence>
<dbReference type="Gene3D" id="1.10.10.10">
    <property type="entry name" value="Winged helix-like DNA-binding domain superfamily/Winged helix DNA-binding domain"/>
    <property type="match status" value="1"/>
</dbReference>
<dbReference type="SUPFAM" id="SSF46785">
    <property type="entry name" value="Winged helix' DNA-binding domain"/>
    <property type="match status" value="1"/>
</dbReference>
<evidence type="ECO:0000256" key="4">
    <source>
        <dbReference type="ARBA" id="ARBA00043263"/>
    </source>
</evidence>
<reference evidence="6" key="1">
    <citation type="submission" date="2020-12" db="EMBL/GenBank/DDBJ databases">
        <title>Vagococcus allomyrinae sp. nov. and Enterococcus lavae sp. nov., isolated from the larvae of Allomyrina dichotoma.</title>
        <authorList>
            <person name="Lee S.D."/>
        </authorList>
    </citation>
    <scope>NUCLEOTIDE SEQUENCE</scope>
    <source>
        <strain evidence="6">BWB3-3</strain>
    </source>
</reference>
<proteinExistence type="predicted"/>
<evidence type="ECO:0000313" key="6">
    <source>
        <dbReference type="EMBL" id="MBP1043579.1"/>
    </source>
</evidence>
<dbReference type="Pfam" id="PF01022">
    <property type="entry name" value="HTH_5"/>
    <property type="match status" value="1"/>
</dbReference>
<dbReference type="PANTHER" id="PTHR43132:SF6">
    <property type="entry name" value="HTH-TYPE TRANSCRIPTIONAL REPRESSOR CZRA"/>
    <property type="match status" value="1"/>
</dbReference>
<evidence type="ECO:0000313" key="7">
    <source>
        <dbReference type="Proteomes" id="UP000674938"/>
    </source>
</evidence>
<gene>
    <name evidence="6" type="ORF">I6N95_21365</name>
</gene>
<dbReference type="PANTHER" id="PTHR43132">
    <property type="entry name" value="ARSENICAL RESISTANCE OPERON REPRESSOR ARSR-RELATED"/>
    <property type="match status" value="1"/>
</dbReference>
<sequence length="118" mass="13693">MNKQEVICDCEIIHEEIVEKVKKAMPEKQVMVDLSNLYKIFADKTRLEILHALYESEMCVCDLAVLLNMTKSAISHQLKTLRLANLVKNRREGKIVYYSLIDNHVSAIFEQSLKQIIE</sequence>
<feature type="domain" description="HTH arsR-type" evidence="5">
    <location>
        <begin position="26"/>
        <end position="118"/>
    </location>
</feature>
<dbReference type="SMART" id="SM00418">
    <property type="entry name" value="HTH_ARSR"/>
    <property type="match status" value="1"/>
</dbReference>